<dbReference type="PANTHER" id="PTHR43825">
    <property type="entry name" value="PYRUVATE DEHYDROGENASE E1 COMPONENT"/>
    <property type="match status" value="1"/>
</dbReference>
<dbReference type="SUPFAM" id="SSF52518">
    <property type="entry name" value="Thiamin diphosphate-binding fold (THDP-binding)"/>
    <property type="match status" value="1"/>
</dbReference>
<dbReference type="Gene3D" id="3.40.50.920">
    <property type="match status" value="1"/>
</dbReference>
<dbReference type="InterPro" id="IPR009014">
    <property type="entry name" value="Transketo_C/PFOR_II"/>
</dbReference>
<dbReference type="Gene3D" id="3.40.50.970">
    <property type="match status" value="1"/>
</dbReference>
<comment type="caution">
    <text evidence="5">The sequence shown here is derived from an EMBL/GenBank/DDBJ whole genome shotgun (WGS) entry which is preliminary data.</text>
</comment>
<comment type="cofactor">
    <cofactor evidence="1">
        <name>thiamine diphosphate</name>
        <dbReference type="ChEBI" id="CHEBI:58937"/>
    </cofactor>
</comment>
<reference evidence="5 6" key="1">
    <citation type="submission" date="2019-06" db="EMBL/GenBank/DDBJ databases">
        <title>Sequencing the genomes of 1000 actinobacteria strains.</title>
        <authorList>
            <person name="Klenk H.-P."/>
        </authorList>
    </citation>
    <scope>NUCLEOTIDE SEQUENCE [LARGE SCALE GENOMIC DNA]</scope>
    <source>
        <strain evidence="5 6">DSM 45015</strain>
    </source>
</reference>
<evidence type="ECO:0000259" key="4">
    <source>
        <dbReference type="SMART" id="SM00861"/>
    </source>
</evidence>
<comment type="similarity">
    <text evidence="2">Belongs to the transketolase family.</text>
</comment>
<sequence>MTTTPPDHAAPGTDPRAAYRDALLRLAEHDERVLCLDSDTGGLENTFGARFPDRYLNVGIAEANMLSVASGLAARGYRPYVHTMATFATTRAAEQLKLDVVGNALPVGVVATHSGLSATHLGTTHYALEDLAVVRALAEMTVVVPASGAEVGPALHAAHRRPGPTYLRLGRSATPDIRPEDAGFELGSAATLRSGTDATVIAMGPYPVLMALEAAHALAWEGVSCRVLQVHTLVPLDTAAVLAAARTTAGIVTVEEHRPQGGLGDAVAATVSAEHPLPHRRVAVTGEVGVVVQEHREALEAADVSAAAIRTAVAHVIETGRGNRHDWPTLG</sequence>
<dbReference type="PANTHER" id="PTHR43825:SF5">
    <property type="entry name" value="HYPOTHETICAL TRANSKETOLASE FAMILY PROTEIN"/>
    <property type="match status" value="1"/>
</dbReference>
<dbReference type="EMBL" id="VFQC01000002">
    <property type="protein sequence ID" value="TQN28374.1"/>
    <property type="molecule type" value="Genomic_DNA"/>
</dbReference>
<dbReference type="Pfam" id="PF02779">
    <property type="entry name" value="Transket_pyr"/>
    <property type="match status" value="1"/>
</dbReference>
<dbReference type="SUPFAM" id="SSF52922">
    <property type="entry name" value="TK C-terminal domain-like"/>
    <property type="match status" value="1"/>
</dbReference>
<keyword evidence="6" id="KW-1185">Reference proteome</keyword>
<evidence type="ECO:0000313" key="6">
    <source>
        <dbReference type="Proteomes" id="UP000317422"/>
    </source>
</evidence>
<dbReference type="InterPro" id="IPR005475">
    <property type="entry name" value="Transketolase-like_Pyr-bd"/>
</dbReference>
<dbReference type="SMART" id="SM00861">
    <property type="entry name" value="Transket_pyr"/>
    <property type="match status" value="1"/>
</dbReference>
<dbReference type="Proteomes" id="UP000317422">
    <property type="component" value="Unassembled WGS sequence"/>
</dbReference>
<organism evidence="5 6">
    <name type="scientific">Haloactinospora alba</name>
    <dbReference type="NCBI Taxonomy" id="405555"/>
    <lineage>
        <taxon>Bacteria</taxon>
        <taxon>Bacillati</taxon>
        <taxon>Actinomycetota</taxon>
        <taxon>Actinomycetes</taxon>
        <taxon>Streptosporangiales</taxon>
        <taxon>Nocardiopsidaceae</taxon>
        <taxon>Haloactinospora</taxon>
    </lineage>
</organism>
<evidence type="ECO:0000256" key="1">
    <source>
        <dbReference type="ARBA" id="ARBA00001964"/>
    </source>
</evidence>
<proteinExistence type="inferred from homology"/>
<dbReference type="RefSeq" id="WP_141925434.1">
    <property type="nucleotide sequence ID" value="NZ_VFQC01000002.1"/>
</dbReference>
<dbReference type="InterPro" id="IPR029061">
    <property type="entry name" value="THDP-binding"/>
</dbReference>
<dbReference type="OrthoDB" id="8732661at2"/>
<dbReference type="GO" id="GO:0000287">
    <property type="term" value="F:magnesium ion binding"/>
    <property type="evidence" value="ECO:0007669"/>
    <property type="project" value="UniProtKB-ARBA"/>
</dbReference>
<keyword evidence="3" id="KW-0786">Thiamine pyrophosphate</keyword>
<accession>A0A543N963</accession>
<feature type="domain" description="Transketolase-like pyrimidine-binding" evidence="4">
    <location>
        <begin position="13"/>
        <end position="176"/>
    </location>
</feature>
<name>A0A543N963_9ACTN</name>
<dbReference type="CDD" id="cd07033">
    <property type="entry name" value="TPP_PYR_DXS_TK_like"/>
    <property type="match status" value="1"/>
</dbReference>
<dbReference type="InterPro" id="IPR033248">
    <property type="entry name" value="Transketolase_C"/>
</dbReference>
<dbReference type="AlphaFoldDB" id="A0A543N963"/>
<dbReference type="FunFam" id="3.40.50.970:FF:000129">
    <property type="entry name" value="Transketolase"/>
    <property type="match status" value="1"/>
</dbReference>
<dbReference type="InterPro" id="IPR051157">
    <property type="entry name" value="PDH/Transketolase"/>
</dbReference>
<gene>
    <name evidence="5" type="ORF">FHX37_3711</name>
</gene>
<dbReference type="Pfam" id="PF02780">
    <property type="entry name" value="Transketolase_C"/>
    <property type="match status" value="1"/>
</dbReference>
<protein>
    <submittedName>
        <fullName evidence="5">Transketolase subunit B</fullName>
    </submittedName>
</protein>
<evidence type="ECO:0000256" key="2">
    <source>
        <dbReference type="ARBA" id="ARBA00007131"/>
    </source>
</evidence>
<evidence type="ECO:0000313" key="5">
    <source>
        <dbReference type="EMBL" id="TQN28374.1"/>
    </source>
</evidence>
<evidence type="ECO:0000256" key="3">
    <source>
        <dbReference type="ARBA" id="ARBA00023052"/>
    </source>
</evidence>